<comment type="caution">
    <text evidence="1">The sequence shown here is derived from an EMBL/GenBank/DDBJ whole genome shotgun (WGS) entry which is preliminary data.</text>
</comment>
<feature type="non-terminal residue" evidence="1">
    <location>
        <position position="1"/>
    </location>
</feature>
<dbReference type="AlphaFoldDB" id="X1UHL9"/>
<dbReference type="PANTHER" id="PTHR47551:SF1">
    <property type="entry name" value="TUBULIN--TYROSINE LIGASE PBY1-RELATED"/>
    <property type="match status" value="1"/>
</dbReference>
<evidence type="ECO:0000313" key="1">
    <source>
        <dbReference type="EMBL" id="GAJ03062.1"/>
    </source>
</evidence>
<dbReference type="PROSITE" id="PS51221">
    <property type="entry name" value="TTL"/>
    <property type="match status" value="1"/>
</dbReference>
<protein>
    <submittedName>
        <fullName evidence="1">Uncharacterized protein</fullName>
    </submittedName>
</protein>
<proteinExistence type="predicted"/>
<name>X1UHL9_9ZZZZ</name>
<sequence>DYLVDGAGVAWLLEVNAFPDFKQSGEEQTELIRGLFEGIVEVAVRPFFELAKEEEEVDRTGRDARMVKVLDVDLGRR</sequence>
<dbReference type="EMBL" id="BARW01032708">
    <property type="protein sequence ID" value="GAJ03062.1"/>
    <property type="molecule type" value="Genomic_DNA"/>
</dbReference>
<dbReference type="GO" id="GO:0000932">
    <property type="term" value="C:P-body"/>
    <property type="evidence" value="ECO:0007669"/>
    <property type="project" value="TreeGrafter"/>
</dbReference>
<reference evidence="1" key="1">
    <citation type="journal article" date="2014" name="Front. Microbiol.">
        <title>High frequency of phylogenetically diverse reductive dehalogenase-homologous genes in deep subseafloor sedimentary metagenomes.</title>
        <authorList>
            <person name="Kawai M."/>
            <person name="Futagami T."/>
            <person name="Toyoda A."/>
            <person name="Takaki Y."/>
            <person name="Nishi S."/>
            <person name="Hori S."/>
            <person name="Arai W."/>
            <person name="Tsubouchi T."/>
            <person name="Morono Y."/>
            <person name="Uchiyama I."/>
            <person name="Ito T."/>
            <person name="Fujiyama A."/>
            <person name="Inagaki F."/>
            <person name="Takami H."/>
        </authorList>
    </citation>
    <scope>NUCLEOTIDE SEQUENCE</scope>
    <source>
        <strain evidence="1">Expedition CK06-06</strain>
    </source>
</reference>
<dbReference type="Gene3D" id="3.30.470.20">
    <property type="entry name" value="ATP-grasp fold, B domain"/>
    <property type="match status" value="1"/>
</dbReference>
<dbReference type="PANTHER" id="PTHR47551">
    <property type="entry name" value="TUBULIN--TYROSINE LIGASE PBY1-RELATED"/>
    <property type="match status" value="1"/>
</dbReference>
<dbReference type="InterPro" id="IPR004344">
    <property type="entry name" value="TTL/TTLL_fam"/>
</dbReference>
<organism evidence="1">
    <name type="scientific">marine sediment metagenome</name>
    <dbReference type="NCBI Taxonomy" id="412755"/>
    <lineage>
        <taxon>unclassified sequences</taxon>
        <taxon>metagenomes</taxon>
        <taxon>ecological metagenomes</taxon>
    </lineage>
</organism>
<dbReference type="InterPro" id="IPR027746">
    <property type="entry name" value="TTL"/>
</dbReference>
<dbReference type="Pfam" id="PF03133">
    <property type="entry name" value="TTL"/>
    <property type="match status" value="1"/>
</dbReference>
<accession>X1UHL9</accession>
<gene>
    <name evidence="1" type="ORF">S12H4_51702</name>
</gene>